<name>A0A060SIN4_PYCCI</name>
<sequence length="313" mass="34565">MSSTTPSVPAYRDPSVGDVIIRTSDQVEYHVQQRRLADVSLLFADMFTLPQPPPADGAANQKPIVDVSESSALWDKLLPLIHNDSEPRLNTNDFGDLLEACRKYQAPGLQSRFRIHLLHLAHVDENPFRVYAVACFGGFEDAASAAARRTLRFPNFLADVEEYALVTGRALYRLSDYRRRCGEAAGAVVTVDSDTSCGYSTKAKWLIDANVVSSANPCQCSNTWFYYGEPLERAGFRIRHSWLGYLRDVKDIVATVPSGDAACSTSLLEPVMKAAEPYKCCANKIGMEALVFSGQVRAKIDDAISEVPFVFEP</sequence>
<evidence type="ECO:0008006" key="3">
    <source>
        <dbReference type="Google" id="ProtNLM"/>
    </source>
</evidence>
<proteinExistence type="predicted"/>
<dbReference type="Proteomes" id="UP000029665">
    <property type="component" value="Unassembled WGS sequence"/>
</dbReference>
<dbReference type="EMBL" id="CCBP010000160">
    <property type="protein sequence ID" value="CDO74337.1"/>
    <property type="molecule type" value="Genomic_DNA"/>
</dbReference>
<dbReference type="STRING" id="5643.A0A060SIN4"/>
<keyword evidence="2" id="KW-1185">Reference proteome</keyword>
<reference evidence="1" key="1">
    <citation type="submission" date="2014-01" db="EMBL/GenBank/DDBJ databases">
        <title>The genome of the white-rot fungus Pycnoporus cinnabarinus: a basidiomycete model with a versatile arsenal for lignocellulosic biomass breakdown.</title>
        <authorList>
            <person name="Levasseur A."/>
            <person name="Lomascolo A."/>
            <person name="Ruiz-Duenas F.J."/>
            <person name="Uzan E."/>
            <person name="Piumi F."/>
            <person name="Kues U."/>
            <person name="Ram A.F.J."/>
            <person name="Murat C."/>
            <person name="Haon M."/>
            <person name="Benoit I."/>
            <person name="Arfi Y."/>
            <person name="Chevret D."/>
            <person name="Drula E."/>
            <person name="Kwon M.J."/>
            <person name="Gouret P."/>
            <person name="Lesage-Meessen L."/>
            <person name="Lombard V."/>
            <person name="Mariette J."/>
            <person name="Noirot C."/>
            <person name="Park J."/>
            <person name="Patyshakuliyeva A."/>
            <person name="Wieneger R.A.B."/>
            <person name="Wosten H.A.B."/>
            <person name="Martin F."/>
            <person name="Coutinho P.M."/>
            <person name="de Vries R."/>
            <person name="Martinez A.T."/>
            <person name="Klopp C."/>
            <person name="Pontarotti P."/>
            <person name="Henrissat B."/>
            <person name="Record E."/>
        </authorList>
    </citation>
    <scope>NUCLEOTIDE SEQUENCE [LARGE SCALE GENOMIC DNA]</scope>
    <source>
        <strain evidence="1">BRFM137</strain>
    </source>
</reference>
<dbReference type="InterPro" id="IPR011333">
    <property type="entry name" value="SKP1/BTB/POZ_sf"/>
</dbReference>
<comment type="caution">
    <text evidence="1">The sequence shown here is derived from an EMBL/GenBank/DDBJ whole genome shotgun (WGS) entry which is preliminary data.</text>
</comment>
<dbReference type="Gene3D" id="3.30.710.10">
    <property type="entry name" value="Potassium Channel Kv1.1, Chain A"/>
    <property type="match status" value="1"/>
</dbReference>
<protein>
    <recommendedName>
        <fullName evidence="3">BTB domain-containing protein</fullName>
    </recommendedName>
</protein>
<organism evidence="1 2">
    <name type="scientific">Pycnoporus cinnabarinus</name>
    <name type="common">Cinnabar-red polypore</name>
    <name type="synonym">Trametes cinnabarina</name>
    <dbReference type="NCBI Taxonomy" id="5643"/>
    <lineage>
        <taxon>Eukaryota</taxon>
        <taxon>Fungi</taxon>
        <taxon>Dikarya</taxon>
        <taxon>Basidiomycota</taxon>
        <taxon>Agaricomycotina</taxon>
        <taxon>Agaricomycetes</taxon>
        <taxon>Polyporales</taxon>
        <taxon>Polyporaceae</taxon>
        <taxon>Trametes</taxon>
    </lineage>
</organism>
<dbReference type="OMA" id="ANELEHN"/>
<evidence type="ECO:0000313" key="2">
    <source>
        <dbReference type="Proteomes" id="UP000029665"/>
    </source>
</evidence>
<dbReference type="OrthoDB" id="2797179at2759"/>
<dbReference type="AlphaFoldDB" id="A0A060SIN4"/>
<dbReference type="HOGENOM" id="CLU_052397_0_1_1"/>
<accession>A0A060SIN4</accession>
<evidence type="ECO:0000313" key="1">
    <source>
        <dbReference type="EMBL" id="CDO74337.1"/>
    </source>
</evidence>
<gene>
    <name evidence="1" type="ORF">BN946_scf184850.g9</name>
</gene>